<dbReference type="CDD" id="cd06530">
    <property type="entry name" value="S26_SPase_I"/>
    <property type="match status" value="1"/>
</dbReference>
<reference evidence="9 10" key="1">
    <citation type="submission" date="2015-09" db="EMBL/GenBank/DDBJ databases">
        <authorList>
            <consortium name="Pathogen Informatics"/>
        </authorList>
    </citation>
    <scope>NUCLEOTIDE SEQUENCE [LARGE SCALE GENOMIC DNA]</scope>
    <source>
        <strain evidence="6 10">2789STDY5834835</strain>
        <strain evidence="5 9">2789STDY5834966</strain>
    </source>
</reference>
<evidence type="ECO:0000313" key="9">
    <source>
        <dbReference type="Proteomes" id="UP000095390"/>
    </source>
</evidence>
<dbReference type="GO" id="GO:0009003">
    <property type="term" value="F:signal peptidase activity"/>
    <property type="evidence" value="ECO:0007669"/>
    <property type="project" value="UniProtKB-EC"/>
</dbReference>
<dbReference type="SUPFAM" id="SSF51306">
    <property type="entry name" value="LexA/Signal peptidase"/>
    <property type="match status" value="1"/>
</dbReference>
<dbReference type="GO" id="GO:0004252">
    <property type="term" value="F:serine-type endopeptidase activity"/>
    <property type="evidence" value="ECO:0007669"/>
    <property type="project" value="InterPro"/>
</dbReference>
<organism evidence="6 10">
    <name type="scientific">Anaerobutyricum hallii</name>
    <dbReference type="NCBI Taxonomy" id="39488"/>
    <lineage>
        <taxon>Bacteria</taxon>
        <taxon>Bacillati</taxon>
        <taxon>Bacillota</taxon>
        <taxon>Clostridia</taxon>
        <taxon>Lachnospirales</taxon>
        <taxon>Lachnospiraceae</taxon>
        <taxon>Anaerobutyricum</taxon>
    </lineage>
</organism>
<name>A0A174EGY7_9FIRM</name>
<dbReference type="InterPro" id="IPR036286">
    <property type="entry name" value="LexA/Signal_pep-like_sf"/>
</dbReference>
<comment type="similarity">
    <text evidence="2 3">Belongs to the peptidase S26 family.</text>
</comment>
<proteinExistence type="inferred from homology"/>
<evidence type="ECO:0000313" key="5">
    <source>
        <dbReference type="EMBL" id="CUN06315.1"/>
    </source>
</evidence>
<dbReference type="Proteomes" id="UP000095679">
    <property type="component" value="Unassembled WGS sequence"/>
</dbReference>
<dbReference type="PANTHER" id="PTHR43390">
    <property type="entry name" value="SIGNAL PEPTIDASE I"/>
    <property type="match status" value="1"/>
</dbReference>
<dbReference type="NCBIfam" id="TIGR02227">
    <property type="entry name" value="sigpep_I_bact"/>
    <property type="match status" value="1"/>
</dbReference>
<feature type="transmembrane region" description="Helical" evidence="3">
    <location>
        <begin position="25"/>
        <end position="44"/>
    </location>
</feature>
<evidence type="ECO:0000313" key="6">
    <source>
        <dbReference type="EMBL" id="CUO37134.1"/>
    </source>
</evidence>
<keyword evidence="3" id="KW-1133">Transmembrane helix</keyword>
<dbReference type="RefSeq" id="WP_005350479.1">
    <property type="nucleotide sequence ID" value="NZ_CAKXER010000077.1"/>
</dbReference>
<dbReference type="Gene3D" id="2.10.109.10">
    <property type="entry name" value="Umud Fragment, subunit A"/>
    <property type="match status" value="1"/>
</dbReference>
<keyword evidence="3" id="KW-0812">Transmembrane</keyword>
<dbReference type="Proteomes" id="UP000286561">
    <property type="component" value="Unassembled WGS sequence"/>
</dbReference>
<dbReference type="EMBL" id="QSOE01000002">
    <property type="protein sequence ID" value="RGI92502.1"/>
    <property type="molecule type" value="Genomic_DNA"/>
</dbReference>
<dbReference type="InterPro" id="IPR019533">
    <property type="entry name" value="Peptidase_S26"/>
</dbReference>
<dbReference type="InterPro" id="IPR000223">
    <property type="entry name" value="Pept_S26A_signal_pept_1"/>
</dbReference>
<dbReference type="OrthoDB" id="9802919at2"/>
<dbReference type="EC" id="3.4.21.89" evidence="3"/>
<dbReference type="EMBL" id="QSEP01000079">
    <property type="protein sequence ID" value="RGZ80985.1"/>
    <property type="molecule type" value="Genomic_DNA"/>
</dbReference>
<keyword evidence="3 7" id="KW-0378">Hydrolase</keyword>
<keyword evidence="3" id="KW-0645">Protease</keyword>
<gene>
    <name evidence="7" type="primary">lepB</name>
    <name evidence="8" type="ORF">DW972_11030</name>
    <name evidence="7" type="ORF">DXD91_00465</name>
    <name evidence="6" type="ORF">ERS852450_01680</name>
    <name evidence="5" type="ORF">ERS852578_01952</name>
</gene>
<evidence type="ECO:0000313" key="8">
    <source>
        <dbReference type="EMBL" id="RGZ80985.1"/>
    </source>
</evidence>
<protein>
    <recommendedName>
        <fullName evidence="3">Signal peptidase I</fullName>
        <ecNumber evidence="3">3.4.21.89</ecNumber>
    </recommendedName>
</protein>
<dbReference type="PANTHER" id="PTHR43390:SF1">
    <property type="entry name" value="CHLOROPLAST PROCESSING PEPTIDASE"/>
    <property type="match status" value="1"/>
</dbReference>
<evidence type="ECO:0000256" key="3">
    <source>
        <dbReference type="RuleBase" id="RU362042"/>
    </source>
</evidence>
<dbReference type="AlphaFoldDB" id="A0A174EGY7"/>
<dbReference type="Proteomes" id="UP000095390">
    <property type="component" value="Unassembled WGS sequence"/>
</dbReference>
<sequence length="182" mass="20596">MRTAKNMSCSKIIRRRRREAETRNGYIQLLARIILVIVCGGLLFTQGFLLMRAPDNGMFPAIKGGDLLIGFRLQRNFLKNDVVVYKANGKLQVGRILGQETDVITIDDTGQLLVNGTPQTGEIAFPTYAKKGIKKYPYRVPKGCVFLLGDYRTQTKDSRDYGPIKMEDVKAKVITVLRRREL</sequence>
<reference evidence="11 12" key="2">
    <citation type="submission" date="2018-08" db="EMBL/GenBank/DDBJ databases">
        <title>A genome reference for cultivated species of the human gut microbiota.</title>
        <authorList>
            <person name="Zou Y."/>
            <person name="Xue W."/>
            <person name="Luo G."/>
        </authorList>
    </citation>
    <scope>NUCLEOTIDE SEQUENCE [LARGE SCALE GENOMIC DNA]</scope>
    <source>
        <strain evidence="8 12">AM48-23BH</strain>
        <strain evidence="7 11">TM10-1AC</strain>
    </source>
</reference>
<dbReference type="EMBL" id="CYYC01000023">
    <property type="protein sequence ID" value="CUN06315.1"/>
    <property type="molecule type" value="Genomic_DNA"/>
</dbReference>
<comment type="catalytic activity">
    <reaction evidence="3">
        <text>Cleavage of hydrophobic, N-terminal signal or leader sequences from secreted and periplasmic proteins.</text>
        <dbReference type="EC" id="3.4.21.89"/>
    </reaction>
</comment>
<keyword evidence="3" id="KW-0472">Membrane</keyword>
<evidence type="ECO:0000313" key="12">
    <source>
        <dbReference type="Proteomes" id="UP000286561"/>
    </source>
</evidence>
<dbReference type="GO" id="GO:0005886">
    <property type="term" value="C:plasma membrane"/>
    <property type="evidence" value="ECO:0007669"/>
    <property type="project" value="UniProtKB-SubCell"/>
</dbReference>
<evidence type="ECO:0000313" key="7">
    <source>
        <dbReference type="EMBL" id="RGI92502.1"/>
    </source>
</evidence>
<evidence type="ECO:0000259" key="4">
    <source>
        <dbReference type="Pfam" id="PF10502"/>
    </source>
</evidence>
<dbReference type="Proteomes" id="UP000262524">
    <property type="component" value="Unassembled WGS sequence"/>
</dbReference>
<accession>A0A174EGY7</accession>
<comment type="subcellular location">
    <subcellularLocation>
        <location evidence="1">Cell membrane</location>
        <topology evidence="1">Single-pass type II membrane protein</topology>
    </subcellularLocation>
    <subcellularLocation>
        <location evidence="3">Membrane</location>
        <topology evidence="3">Single-pass type II membrane protein</topology>
    </subcellularLocation>
</comment>
<evidence type="ECO:0000313" key="10">
    <source>
        <dbReference type="Proteomes" id="UP000095679"/>
    </source>
</evidence>
<feature type="domain" description="Peptidase S26" evidence="4">
    <location>
        <begin position="29"/>
        <end position="175"/>
    </location>
</feature>
<evidence type="ECO:0000313" key="11">
    <source>
        <dbReference type="Proteomes" id="UP000262524"/>
    </source>
</evidence>
<dbReference type="EMBL" id="CYZL01000013">
    <property type="protein sequence ID" value="CUO37134.1"/>
    <property type="molecule type" value="Genomic_DNA"/>
</dbReference>
<dbReference type="Pfam" id="PF10502">
    <property type="entry name" value="Peptidase_S26"/>
    <property type="match status" value="1"/>
</dbReference>
<evidence type="ECO:0000256" key="1">
    <source>
        <dbReference type="ARBA" id="ARBA00004401"/>
    </source>
</evidence>
<dbReference type="GO" id="GO:0006465">
    <property type="term" value="P:signal peptide processing"/>
    <property type="evidence" value="ECO:0007669"/>
    <property type="project" value="InterPro"/>
</dbReference>
<evidence type="ECO:0000256" key="2">
    <source>
        <dbReference type="ARBA" id="ARBA00009370"/>
    </source>
</evidence>